<dbReference type="Gene3D" id="3.40.250.10">
    <property type="entry name" value="Rhodanese-like domain"/>
    <property type="match status" value="3"/>
</dbReference>
<feature type="non-terminal residue" evidence="3">
    <location>
        <position position="388"/>
    </location>
</feature>
<proteinExistence type="predicted"/>
<feature type="domain" description="Rhodanese" evidence="2">
    <location>
        <begin position="124"/>
        <end position="234"/>
    </location>
</feature>
<feature type="domain" description="Rhodanese" evidence="2">
    <location>
        <begin position="1"/>
        <end position="103"/>
    </location>
</feature>
<sequence length="388" mass="43587">IDARADHFFNGWPAGEGIKQGHIINAISFQPHWLELAGSSEDQQQLLAEKGIHKKEVPLVVYDQNDGSASTLYQSLKQQGFTEVYQLAGGIQAWGDTGNETVVLPKYHKLVYPQWLKQQLERKKEQSLIILEVGYEEESKYRSGHIPGAIYLDTREIEWNQGTHSWNFIPDNRLAKLLAQYGIDKNTMVVVYADELAMGAYRAAVALLYAGVTDVRVLNGGKQAWKTQAYNLEANVNYPTPLAHVTLQVPNNDDLVINIPEVKALMDDPDTILASVMTPEEFNGEQSGYFRYSKAGHIPGSVLLENGDSAYDMLNYQDIDGTMRSWTEIEKMWLEKGVTADKEVSFYCGTGWRASEAFFAAYLMGWKKISVFDDGWIGWSMDPSNPVA</sequence>
<dbReference type="CDD" id="cd00158">
    <property type="entry name" value="RHOD"/>
    <property type="match status" value="1"/>
</dbReference>
<accession>R7UUB7</accession>
<dbReference type="InterPro" id="IPR001763">
    <property type="entry name" value="Rhodanese-like_dom"/>
</dbReference>
<evidence type="ECO:0000259" key="2">
    <source>
        <dbReference type="PROSITE" id="PS50206"/>
    </source>
</evidence>
<dbReference type="OMA" id="YMGVKDV"/>
<dbReference type="EMBL" id="KB297718">
    <property type="protein sequence ID" value="ELU10198.1"/>
    <property type="molecule type" value="Genomic_DNA"/>
</dbReference>
<evidence type="ECO:0000313" key="4">
    <source>
        <dbReference type="EnsemblMetazoa" id="CapteP50277"/>
    </source>
</evidence>
<name>R7UUB7_CAPTE</name>
<evidence type="ECO:0000256" key="1">
    <source>
        <dbReference type="ARBA" id="ARBA00022737"/>
    </source>
</evidence>
<dbReference type="STRING" id="283909.R7UUB7"/>
<reference evidence="5" key="1">
    <citation type="submission" date="2012-12" db="EMBL/GenBank/DDBJ databases">
        <authorList>
            <person name="Hellsten U."/>
            <person name="Grimwood J."/>
            <person name="Chapman J.A."/>
            <person name="Shapiro H."/>
            <person name="Aerts A."/>
            <person name="Otillar R.P."/>
            <person name="Terry A.Y."/>
            <person name="Boore J.L."/>
            <person name="Simakov O."/>
            <person name="Marletaz F."/>
            <person name="Cho S.-J."/>
            <person name="Edsinger-Gonzales E."/>
            <person name="Havlak P."/>
            <person name="Kuo D.-H."/>
            <person name="Larsson T."/>
            <person name="Lv J."/>
            <person name="Arendt D."/>
            <person name="Savage R."/>
            <person name="Osoegawa K."/>
            <person name="de Jong P."/>
            <person name="Lindberg D.R."/>
            <person name="Seaver E.C."/>
            <person name="Weisblat D.A."/>
            <person name="Putnam N.H."/>
            <person name="Grigoriev I.V."/>
            <person name="Rokhsar D.S."/>
        </authorList>
    </citation>
    <scope>NUCLEOTIDE SEQUENCE</scope>
    <source>
        <strain evidence="5">I ESC-2004</strain>
    </source>
</reference>
<dbReference type="PANTHER" id="PTHR43855">
    <property type="entry name" value="THIOSULFATE SULFURTRANSFERASE"/>
    <property type="match status" value="1"/>
</dbReference>
<protein>
    <recommendedName>
        <fullName evidence="2">Rhodanese domain-containing protein</fullName>
    </recommendedName>
</protein>
<dbReference type="SMART" id="SM00450">
    <property type="entry name" value="RHOD"/>
    <property type="match status" value="3"/>
</dbReference>
<dbReference type="GO" id="GO:0004792">
    <property type="term" value="F:thiosulfate-cyanide sulfurtransferase activity"/>
    <property type="evidence" value="ECO:0007669"/>
    <property type="project" value="InterPro"/>
</dbReference>
<dbReference type="EMBL" id="AMQN01041303">
    <property type="status" value="NOT_ANNOTATED_CDS"/>
    <property type="molecule type" value="Genomic_DNA"/>
</dbReference>
<dbReference type="Pfam" id="PF00581">
    <property type="entry name" value="Rhodanese"/>
    <property type="match status" value="3"/>
</dbReference>
<organism evidence="3">
    <name type="scientific">Capitella teleta</name>
    <name type="common">Polychaete worm</name>
    <dbReference type="NCBI Taxonomy" id="283909"/>
    <lineage>
        <taxon>Eukaryota</taxon>
        <taxon>Metazoa</taxon>
        <taxon>Spiralia</taxon>
        <taxon>Lophotrochozoa</taxon>
        <taxon>Annelida</taxon>
        <taxon>Polychaeta</taxon>
        <taxon>Sedentaria</taxon>
        <taxon>Scolecida</taxon>
        <taxon>Capitellidae</taxon>
        <taxon>Capitella</taxon>
    </lineage>
</organism>
<feature type="non-terminal residue" evidence="3">
    <location>
        <position position="1"/>
    </location>
</feature>
<dbReference type="InterPro" id="IPR051126">
    <property type="entry name" value="Thiosulfate_sulfurtransferase"/>
</dbReference>
<reference evidence="3 5" key="2">
    <citation type="journal article" date="2013" name="Nature">
        <title>Insights into bilaterian evolution from three spiralian genomes.</title>
        <authorList>
            <person name="Simakov O."/>
            <person name="Marletaz F."/>
            <person name="Cho S.J."/>
            <person name="Edsinger-Gonzales E."/>
            <person name="Havlak P."/>
            <person name="Hellsten U."/>
            <person name="Kuo D.H."/>
            <person name="Larsson T."/>
            <person name="Lv J."/>
            <person name="Arendt D."/>
            <person name="Savage R."/>
            <person name="Osoegawa K."/>
            <person name="de Jong P."/>
            <person name="Grimwood J."/>
            <person name="Chapman J.A."/>
            <person name="Shapiro H."/>
            <person name="Aerts A."/>
            <person name="Otillar R.P."/>
            <person name="Terry A.Y."/>
            <person name="Boore J.L."/>
            <person name="Grigoriev I.V."/>
            <person name="Lindberg D.R."/>
            <person name="Seaver E.C."/>
            <person name="Weisblat D.A."/>
            <person name="Putnam N.H."/>
            <person name="Rokhsar D.S."/>
        </authorList>
    </citation>
    <scope>NUCLEOTIDE SEQUENCE</scope>
    <source>
        <strain evidence="3 5">I ESC-2004</strain>
    </source>
</reference>
<evidence type="ECO:0000313" key="3">
    <source>
        <dbReference type="EMBL" id="ELU10198.1"/>
    </source>
</evidence>
<dbReference type="InterPro" id="IPR001307">
    <property type="entry name" value="Thiosulphate_STrfase_CS"/>
</dbReference>
<reference evidence="4" key="3">
    <citation type="submission" date="2015-06" db="UniProtKB">
        <authorList>
            <consortium name="EnsemblMetazoa"/>
        </authorList>
    </citation>
    <scope>IDENTIFICATION</scope>
</reference>
<dbReference type="OrthoDB" id="9986811at2759"/>
<dbReference type="EnsemblMetazoa" id="CapteT50277">
    <property type="protein sequence ID" value="CapteP50277"/>
    <property type="gene ID" value="CapteG50277"/>
</dbReference>
<dbReference type="SUPFAM" id="SSF52821">
    <property type="entry name" value="Rhodanese/Cell cycle control phosphatase"/>
    <property type="match status" value="3"/>
</dbReference>
<gene>
    <name evidence="3" type="ORF">CAPTEDRAFT_50277</name>
</gene>
<dbReference type="HOGENOM" id="CLU_031618_2_0_1"/>
<evidence type="ECO:0000313" key="5">
    <source>
        <dbReference type="Proteomes" id="UP000014760"/>
    </source>
</evidence>
<dbReference type="CDD" id="cd01449">
    <property type="entry name" value="TST_Repeat_2"/>
    <property type="match status" value="1"/>
</dbReference>
<dbReference type="AlphaFoldDB" id="R7UUB7"/>
<feature type="domain" description="Rhodanese" evidence="2">
    <location>
        <begin position="294"/>
        <end position="388"/>
    </location>
</feature>
<keyword evidence="5" id="KW-1185">Reference proteome</keyword>
<dbReference type="PROSITE" id="PS50206">
    <property type="entry name" value="RHODANESE_3"/>
    <property type="match status" value="3"/>
</dbReference>
<dbReference type="Proteomes" id="UP000014760">
    <property type="component" value="Unassembled WGS sequence"/>
</dbReference>
<keyword evidence="1" id="KW-0677">Repeat</keyword>
<dbReference type="PROSITE" id="PS00380">
    <property type="entry name" value="RHODANESE_1"/>
    <property type="match status" value="1"/>
</dbReference>
<dbReference type="InterPro" id="IPR036873">
    <property type="entry name" value="Rhodanese-like_dom_sf"/>
</dbReference>
<dbReference type="PANTHER" id="PTHR43855:SF1">
    <property type="entry name" value="THIOSULFATE SULFURTRANSFERASE"/>
    <property type="match status" value="1"/>
</dbReference>
<dbReference type="CDD" id="cd01448">
    <property type="entry name" value="TST_Repeat_1"/>
    <property type="match status" value="1"/>
</dbReference>